<keyword evidence="4" id="KW-1185">Reference proteome</keyword>
<name>A0A0F8B0X6_CERFI</name>
<evidence type="ECO:0000256" key="1">
    <source>
        <dbReference type="SAM" id="SignalP"/>
    </source>
</evidence>
<evidence type="ECO:0000259" key="2">
    <source>
        <dbReference type="PROSITE" id="PS51212"/>
    </source>
</evidence>
<organism evidence="3 4">
    <name type="scientific">Ceratocystis fimbriata f. sp. platani</name>
    <dbReference type="NCBI Taxonomy" id="88771"/>
    <lineage>
        <taxon>Eukaryota</taxon>
        <taxon>Fungi</taxon>
        <taxon>Dikarya</taxon>
        <taxon>Ascomycota</taxon>
        <taxon>Pezizomycotina</taxon>
        <taxon>Sordariomycetes</taxon>
        <taxon>Hypocreomycetidae</taxon>
        <taxon>Microascales</taxon>
        <taxon>Ceratocystidaceae</taxon>
        <taxon>Ceratocystis</taxon>
    </lineage>
</organism>
<accession>A0A0F8B0X6</accession>
<dbReference type="OrthoDB" id="4940612at2759"/>
<proteinExistence type="predicted"/>
<feature type="chain" id="PRO_5002527313" description="WSC domain-containing protein" evidence="1">
    <location>
        <begin position="21"/>
        <end position="292"/>
    </location>
</feature>
<dbReference type="PROSITE" id="PS51212">
    <property type="entry name" value="WSC"/>
    <property type="match status" value="1"/>
</dbReference>
<feature type="signal peptide" evidence="1">
    <location>
        <begin position="1"/>
        <end position="20"/>
    </location>
</feature>
<dbReference type="Proteomes" id="UP000034841">
    <property type="component" value="Unassembled WGS sequence"/>
</dbReference>
<dbReference type="InterPro" id="IPR002889">
    <property type="entry name" value="WSC_carb-bd"/>
</dbReference>
<feature type="domain" description="WSC" evidence="2">
    <location>
        <begin position="28"/>
        <end position="118"/>
    </location>
</feature>
<gene>
    <name evidence="3" type="ORF">CFO_g4494</name>
</gene>
<dbReference type="SMART" id="SM00321">
    <property type="entry name" value="WSC"/>
    <property type="match status" value="1"/>
</dbReference>
<comment type="caution">
    <text evidence="3">The sequence shown here is derived from an EMBL/GenBank/DDBJ whole genome shotgun (WGS) entry which is preliminary data.</text>
</comment>
<evidence type="ECO:0000313" key="4">
    <source>
        <dbReference type="Proteomes" id="UP000034841"/>
    </source>
</evidence>
<protein>
    <recommendedName>
        <fullName evidence="2">WSC domain-containing protein</fullName>
    </recommendedName>
</protein>
<evidence type="ECO:0000313" key="3">
    <source>
        <dbReference type="EMBL" id="KKF93150.1"/>
    </source>
</evidence>
<keyword evidence="1" id="KW-0732">Signal</keyword>
<reference evidence="3 4" key="1">
    <citation type="submission" date="2015-04" db="EMBL/GenBank/DDBJ databases">
        <title>Genome sequence of Ceratocystis platani, a major pathogen of plane trees.</title>
        <authorList>
            <person name="Belbahri L."/>
        </authorList>
    </citation>
    <scope>NUCLEOTIDE SEQUENCE [LARGE SCALE GENOMIC DNA]</scope>
    <source>
        <strain evidence="3 4">CFO</strain>
    </source>
</reference>
<dbReference type="EMBL" id="LBBL01000275">
    <property type="protein sequence ID" value="KKF93150.1"/>
    <property type="molecule type" value="Genomic_DNA"/>
</dbReference>
<sequence>MQLLYPIILALVALFEAALAQSQYAMSGFKYDGCVEADPNRFDVMYAHPAGGRTPEDCQYVCRGYTYVGVFNDACRCGNDAGELNRQDEDVCNNPCKGDSSLGWCGSSSPTCGKYANLYCATSKQPVPDSPTYEPDDDCDASTSTEWTSLDSYTYGSSPTDKSACTPTLPLTYSYWDSDASGSYTLTTVTSTLGTYTHTAHTTTETKEWTTTLSGATAAYTTVTFTSAQTSVITGDYTSTAVTTYVTTTAASSSSETQTQTQTESLANGGPNKCLKASLMAAVVAIMGAALV</sequence>
<dbReference type="AlphaFoldDB" id="A0A0F8B0X6"/>